<dbReference type="EMBL" id="JANIEX010000109">
    <property type="protein sequence ID" value="KAJ3573260.1"/>
    <property type="molecule type" value="Genomic_DNA"/>
</dbReference>
<dbReference type="SUPFAM" id="SSF51445">
    <property type="entry name" value="(Trans)glycosidases"/>
    <property type="match status" value="1"/>
</dbReference>
<dbReference type="FunFam" id="3.20.20.80:FF:000087">
    <property type="entry name" value="Oligo-1,6-glucosidase IMA1"/>
    <property type="match status" value="1"/>
</dbReference>
<evidence type="ECO:0000256" key="2">
    <source>
        <dbReference type="ARBA" id="ARBA00026248"/>
    </source>
</evidence>
<keyword evidence="2" id="KW-0462">Maltose metabolism</keyword>
<evidence type="ECO:0000313" key="5">
    <source>
        <dbReference type="Proteomes" id="UP001213000"/>
    </source>
</evidence>
<dbReference type="InterPro" id="IPR045857">
    <property type="entry name" value="O16G_dom_2"/>
</dbReference>
<dbReference type="SMART" id="SM00642">
    <property type="entry name" value="Aamy"/>
    <property type="match status" value="1"/>
</dbReference>
<evidence type="ECO:0000256" key="1">
    <source>
        <dbReference type="ARBA" id="ARBA00008061"/>
    </source>
</evidence>
<dbReference type="AlphaFoldDB" id="A0AAD5YYR1"/>
<dbReference type="InterPro" id="IPR013780">
    <property type="entry name" value="Glyco_hydro_b"/>
</dbReference>
<dbReference type="GO" id="GO:0004575">
    <property type="term" value="F:sucrose alpha-glucosidase activity"/>
    <property type="evidence" value="ECO:0007669"/>
    <property type="project" value="TreeGrafter"/>
</dbReference>
<evidence type="ECO:0000313" key="4">
    <source>
        <dbReference type="EMBL" id="KAJ3573260.1"/>
    </source>
</evidence>
<dbReference type="InterPro" id="IPR017853">
    <property type="entry name" value="GH"/>
</dbReference>
<dbReference type="Gene3D" id="3.20.20.80">
    <property type="entry name" value="Glycosidases"/>
    <property type="match status" value="2"/>
</dbReference>
<dbReference type="GO" id="GO:0004574">
    <property type="term" value="F:oligo-1,6-glucosidase activity"/>
    <property type="evidence" value="ECO:0007669"/>
    <property type="project" value="TreeGrafter"/>
</dbReference>
<dbReference type="CDD" id="cd11333">
    <property type="entry name" value="AmyAc_SI_OligoGlu_DGase"/>
    <property type="match status" value="1"/>
</dbReference>
<evidence type="ECO:0000259" key="3">
    <source>
        <dbReference type="SMART" id="SM00642"/>
    </source>
</evidence>
<dbReference type="Gene3D" id="2.60.40.1180">
    <property type="entry name" value="Golgi alpha-mannosidase II"/>
    <property type="match status" value="1"/>
</dbReference>
<sequence length="578" mass="67272">MVYLHEHTWWKEALVYQIYPISFFDSNGDGIGDLNGIHAKLDYLKELGVDVLWLSPIYRSPLADMGYDISDYRDIDPRYGTLSDWDNLMKGHEWFLQSRSSKDNAKRDWYIWRPPKFDAAGNRLPPNNWRSVFQGSAWDYDEETKEYYLHLYVSKQPDMNWENPEVREAVYDLMKFWLDRGCDGFRMDVINLISKTEGLPDAPISAPDEFYQPASMHYANGPHVHEYIKEMGRNVLSQYDIMTVGETPFTHDAAQLAAYVLPANKELNMVFHFELMDIDSPMEGPQRVPLIKKEWKLEELRRIIVRWQLYKRDEGFWNAIEFKNRVFIENHDHSRAVSRFGNDSPTWRALSAKMLAILEITQGGTLYLYQGQELGLHNFPRTWGIEEYKDVASQNYWNRILKKRQEEAGKQDVDMSDVLDGFAQKARDHARVPMQWDASPHAGFTTGTPWMRVNEDYGKWNADAELKDPSSVLAFYKKALKLRKSNPMFTYGEFRDISNNHPQVFGYLRTLGNTGALVLLNFKETPVSFDIQGVDQLTDYELVLTNYDNVGSDVLSNKTNLQDVAIVLNGYEGRVYLK</sequence>
<dbReference type="PANTHER" id="PTHR10357">
    <property type="entry name" value="ALPHA-AMYLASE FAMILY MEMBER"/>
    <property type="match status" value="1"/>
</dbReference>
<name>A0AAD5YYR1_9AGAR</name>
<comment type="caution">
    <text evidence="4">The sequence shown here is derived from an EMBL/GenBank/DDBJ whole genome shotgun (WGS) entry which is preliminary data.</text>
</comment>
<proteinExistence type="inferred from homology"/>
<dbReference type="InterPro" id="IPR006047">
    <property type="entry name" value="GH13_cat_dom"/>
</dbReference>
<reference evidence="4" key="1">
    <citation type="submission" date="2022-07" db="EMBL/GenBank/DDBJ databases">
        <title>Genome Sequence of Leucocoprinus birnbaumii.</title>
        <authorList>
            <person name="Buettner E."/>
        </authorList>
    </citation>
    <scope>NUCLEOTIDE SEQUENCE</scope>
    <source>
        <strain evidence="4">VT141</strain>
    </source>
</reference>
<dbReference type="Proteomes" id="UP001213000">
    <property type="component" value="Unassembled WGS sequence"/>
</dbReference>
<dbReference type="Gene3D" id="3.90.400.10">
    <property type="entry name" value="Oligo-1,6-glucosidase, Domain 2"/>
    <property type="match status" value="1"/>
</dbReference>
<keyword evidence="5" id="KW-1185">Reference proteome</keyword>
<protein>
    <recommendedName>
        <fullName evidence="3">Glycosyl hydrolase family 13 catalytic domain-containing protein</fullName>
    </recommendedName>
</protein>
<dbReference type="PANTHER" id="PTHR10357:SF179">
    <property type="entry name" value="NEUTRAL AND BASIC AMINO ACID TRANSPORT PROTEIN RBAT"/>
    <property type="match status" value="1"/>
</dbReference>
<gene>
    <name evidence="4" type="ORF">NP233_g2557</name>
</gene>
<dbReference type="Pfam" id="PF00128">
    <property type="entry name" value="Alpha-amylase"/>
    <property type="match status" value="2"/>
</dbReference>
<dbReference type="FunFam" id="3.90.400.10:FF:000004">
    <property type="entry name" value="Oligo-1,6-glucosidase"/>
    <property type="match status" value="1"/>
</dbReference>
<organism evidence="4 5">
    <name type="scientific">Leucocoprinus birnbaumii</name>
    <dbReference type="NCBI Taxonomy" id="56174"/>
    <lineage>
        <taxon>Eukaryota</taxon>
        <taxon>Fungi</taxon>
        <taxon>Dikarya</taxon>
        <taxon>Basidiomycota</taxon>
        <taxon>Agaricomycotina</taxon>
        <taxon>Agaricomycetes</taxon>
        <taxon>Agaricomycetidae</taxon>
        <taxon>Agaricales</taxon>
        <taxon>Agaricineae</taxon>
        <taxon>Agaricaceae</taxon>
        <taxon>Leucocoprinus</taxon>
    </lineage>
</organism>
<feature type="domain" description="Glycosyl hydrolase family 13 catalytic" evidence="3">
    <location>
        <begin position="17"/>
        <end position="431"/>
    </location>
</feature>
<dbReference type="GO" id="GO:0000025">
    <property type="term" value="P:maltose catabolic process"/>
    <property type="evidence" value="ECO:0007669"/>
    <property type="project" value="TreeGrafter"/>
</dbReference>
<dbReference type="GO" id="GO:0005987">
    <property type="term" value="P:sucrose catabolic process"/>
    <property type="evidence" value="ECO:0007669"/>
    <property type="project" value="TreeGrafter"/>
</dbReference>
<accession>A0AAD5YYR1</accession>
<dbReference type="GO" id="GO:0004556">
    <property type="term" value="F:alpha-amylase activity"/>
    <property type="evidence" value="ECO:0007669"/>
    <property type="project" value="TreeGrafter"/>
</dbReference>
<comment type="similarity">
    <text evidence="1">Belongs to the glycosyl hydrolase 13 family.</text>
</comment>
<dbReference type="SUPFAM" id="SSF51011">
    <property type="entry name" value="Glycosyl hydrolase domain"/>
    <property type="match status" value="1"/>
</dbReference>
<dbReference type="GO" id="GO:0033934">
    <property type="term" value="F:glucan 1,4-alpha-maltotriohydrolase activity"/>
    <property type="evidence" value="ECO:0007669"/>
    <property type="project" value="TreeGrafter"/>
</dbReference>